<keyword evidence="12" id="KW-1185">Reference proteome</keyword>
<dbReference type="InterPro" id="IPR010920">
    <property type="entry name" value="LSM_dom_sf"/>
</dbReference>
<dbReference type="SUPFAM" id="SSF50182">
    <property type="entry name" value="Sm-like ribonucleoproteins"/>
    <property type="match status" value="1"/>
</dbReference>
<evidence type="ECO:0000256" key="6">
    <source>
        <dbReference type="ARBA" id="ARBA00023136"/>
    </source>
</evidence>
<comment type="subcellular location">
    <subcellularLocation>
        <location evidence="1">Cell membrane</location>
        <topology evidence="1">Multi-pass membrane protein</topology>
    </subcellularLocation>
</comment>
<evidence type="ECO:0000256" key="5">
    <source>
        <dbReference type="ARBA" id="ARBA00022989"/>
    </source>
</evidence>
<sequence>MRDESVTFSLPLPFDTDPAPEPSTSEGVLENAGDVAADAGNTFWEWFTGWPLQILVILLVGIVVLVALRRVISHVAERIALGGSKAVPAERKGWKAWFGRTPLVEDAMAVANPLASERRAQRARTVGSVLTSTANIVVGVMVVLSVLSAVGQPVGPLLASAGVAGIALGFGAQSLVRDFISGIFILIEDQYGVGDWVDLGSGAEGEVEEVQLRTTKVRALDGTLWWVRNGEILRAGNRTQRWSRALAEVHVPVDADVDVVRAALGRACDTVARSEEFGQEFLEPPAVRNGVDAVSDFSMSFTIMAQTRPGIQWNVSRALLRAAQDELRQVGAVRSERVEVPEQA</sequence>
<keyword evidence="6 8" id="KW-0472">Membrane</keyword>
<dbReference type="PANTHER" id="PTHR30460">
    <property type="entry name" value="MODERATE CONDUCTANCE MECHANOSENSITIVE CHANNEL YBIO"/>
    <property type="match status" value="1"/>
</dbReference>
<feature type="transmembrane region" description="Helical" evidence="8">
    <location>
        <begin position="50"/>
        <end position="68"/>
    </location>
</feature>
<keyword evidence="4 8" id="KW-0812">Transmembrane</keyword>
<accession>A0ABU7Z701</accession>
<dbReference type="RefSeq" id="WP_332901735.1">
    <property type="nucleotide sequence ID" value="NZ_JBAGLP010000116.1"/>
</dbReference>
<reference evidence="11" key="2">
    <citation type="submission" date="2024-02" db="EMBL/GenBank/DDBJ databases">
        <authorList>
            <person name="Prathaban M."/>
            <person name="Mythili R."/>
            <person name="Sharmila Devi N."/>
            <person name="Sobanaa M."/>
            <person name="Prathiviraj R."/>
            <person name="Selvin J."/>
        </authorList>
    </citation>
    <scope>NUCLEOTIDE SEQUENCE</scope>
    <source>
        <strain evidence="11">MP1014</strain>
    </source>
</reference>
<reference evidence="11" key="1">
    <citation type="journal article" date="2024" name="Antonie Van Leeuwenhoek">
        <title>Isoptericola haloaureus sp. nov., a dimorphic actinobacterium isolated from mangrove sediments of southeast India, implicating biosaline agricultural significance through nitrogen fixation and salt tolerance genes.</title>
        <authorList>
            <person name="Prathaban M."/>
            <person name="Prathiviraj R."/>
            <person name="Ravichandran M."/>
            <person name="Natarajan S.D."/>
            <person name="Sobanaa M."/>
            <person name="Hari Krishna Kumar S."/>
            <person name="Chandrasekar V."/>
            <person name="Selvin J."/>
        </authorList>
    </citation>
    <scope>NUCLEOTIDE SEQUENCE</scope>
    <source>
        <strain evidence="11">MP1014</strain>
    </source>
</reference>
<comment type="caution">
    <text evidence="11">The sequence shown here is derived from an EMBL/GenBank/DDBJ whole genome shotgun (WGS) entry which is preliminary data.</text>
</comment>
<keyword evidence="5 8" id="KW-1133">Transmembrane helix</keyword>
<feature type="domain" description="Mechanosensitive ion channel MscS" evidence="9">
    <location>
        <begin position="175"/>
        <end position="233"/>
    </location>
</feature>
<evidence type="ECO:0000256" key="1">
    <source>
        <dbReference type="ARBA" id="ARBA00004651"/>
    </source>
</evidence>
<dbReference type="Gene3D" id="3.30.70.100">
    <property type="match status" value="1"/>
</dbReference>
<keyword evidence="3" id="KW-1003">Cell membrane</keyword>
<feature type="transmembrane region" description="Helical" evidence="8">
    <location>
        <begin position="157"/>
        <end position="176"/>
    </location>
</feature>
<dbReference type="SUPFAM" id="SSF82689">
    <property type="entry name" value="Mechanosensitive channel protein MscS (YggB), C-terminal domain"/>
    <property type="match status" value="1"/>
</dbReference>
<dbReference type="Gene3D" id="1.10.287.1260">
    <property type="match status" value="1"/>
</dbReference>
<dbReference type="InterPro" id="IPR049142">
    <property type="entry name" value="MS_channel_1st"/>
</dbReference>
<evidence type="ECO:0000256" key="2">
    <source>
        <dbReference type="ARBA" id="ARBA00008017"/>
    </source>
</evidence>
<organism evidence="11 12">
    <name type="scientific">Isoptericola haloaureus</name>
    <dbReference type="NCBI Taxonomy" id="1542902"/>
    <lineage>
        <taxon>Bacteria</taxon>
        <taxon>Bacillati</taxon>
        <taxon>Actinomycetota</taxon>
        <taxon>Actinomycetes</taxon>
        <taxon>Micrococcales</taxon>
        <taxon>Promicromonosporaceae</taxon>
        <taxon>Isoptericola</taxon>
    </lineage>
</organism>
<dbReference type="SUPFAM" id="SSF82861">
    <property type="entry name" value="Mechanosensitive channel protein MscS (YggB), transmembrane region"/>
    <property type="match status" value="1"/>
</dbReference>
<evidence type="ECO:0000313" key="11">
    <source>
        <dbReference type="EMBL" id="MEG3615050.1"/>
    </source>
</evidence>
<dbReference type="InterPro" id="IPR006685">
    <property type="entry name" value="MscS_channel_2nd"/>
</dbReference>
<dbReference type="InterPro" id="IPR023408">
    <property type="entry name" value="MscS_beta-dom_sf"/>
</dbReference>
<dbReference type="InterPro" id="IPR045276">
    <property type="entry name" value="YbiO_bact"/>
</dbReference>
<evidence type="ECO:0000259" key="10">
    <source>
        <dbReference type="Pfam" id="PF21088"/>
    </source>
</evidence>
<protein>
    <submittedName>
        <fullName evidence="11">Mechanosensitive ion channel domain-containing protein</fullName>
    </submittedName>
</protein>
<evidence type="ECO:0000256" key="8">
    <source>
        <dbReference type="SAM" id="Phobius"/>
    </source>
</evidence>
<feature type="domain" description="Mechanosensitive ion channel transmembrane helices 2/3" evidence="10">
    <location>
        <begin position="135"/>
        <end position="173"/>
    </location>
</feature>
<proteinExistence type="inferred from homology"/>
<dbReference type="Pfam" id="PF21088">
    <property type="entry name" value="MS_channel_1st"/>
    <property type="match status" value="1"/>
</dbReference>
<dbReference type="InterPro" id="IPR011014">
    <property type="entry name" value="MscS_channel_TM-2"/>
</dbReference>
<evidence type="ECO:0000256" key="3">
    <source>
        <dbReference type="ARBA" id="ARBA00022475"/>
    </source>
</evidence>
<dbReference type="EMBL" id="JBAGLP010000116">
    <property type="protein sequence ID" value="MEG3615050.1"/>
    <property type="molecule type" value="Genomic_DNA"/>
</dbReference>
<feature type="region of interest" description="Disordered" evidence="7">
    <location>
        <begin position="1"/>
        <end position="27"/>
    </location>
</feature>
<feature type="transmembrane region" description="Helical" evidence="8">
    <location>
        <begin position="126"/>
        <end position="151"/>
    </location>
</feature>
<evidence type="ECO:0000256" key="7">
    <source>
        <dbReference type="SAM" id="MobiDB-lite"/>
    </source>
</evidence>
<dbReference type="PANTHER" id="PTHR30460:SF0">
    <property type="entry name" value="MODERATE CONDUCTANCE MECHANOSENSITIVE CHANNEL YBIO"/>
    <property type="match status" value="1"/>
</dbReference>
<evidence type="ECO:0000259" key="9">
    <source>
        <dbReference type="Pfam" id="PF00924"/>
    </source>
</evidence>
<dbReference type="Pfam" id="PF00924">
    <property type="entry name" value="MS_channel_2nd"/>
    <property type="match status" value="1"/>
</dbReference>
<dbReference type="InterPro" id="IPR011066">
    <property type="entry name" value="MscS_channel_C_sf"/>
</dbReference>
<evidence type="ECO:0000313" key="12">
    <source>
        <dbReference type="Proteomes" id="UP001310387"/>
    </source>
</evidence>
<name>A0ABU7Z701_9MICO</name>
<gene>
    <name evidence="11" type="ORF">V5O49_07925</name>
</gene>
<dbReference type="Proteomes" id="UP001310387">
    <property type="component" value="Unassembled WGS sequence"/>
</dbReference>
<dbReference type="Gene3D" id="2.30.30.60">
    <property type="match status" value="1"/>
</dbReference>
<evidence type="ECO:0000256" key="4">
    <source>
        <dbReference type="ARBA" id="ARBA00022692"/>
    </source>
</evidence>
<comment type="similarity">
    <text evidence="2">Belongs to the MscS (TC 1.A.23) family.</text>
</comment>